<dbReference type="Proteomes" id="UP000886687">
    <property type="component" value="Unassembled WGS sequence"/>
</dbReference>
<dbReference type="SMART" id="SM00387">
    <property type="entry name" value="HATPase_c"/>
    <property type="match status" value="1"/>
</dbReference>
<dbReference type="GO" id="GO:0005524">
    <property type="term" value="F:ATP binding"/>
    <property type="evidence" value="ECO:0007669"/>
    <property type="project" value="UniProtKB-KW"/>
</dbReference>
<dbReference type="InterPro" id="IPR003661">
    <property type="entry name" value="HisK_dim/P_dom"/>
</dbReference>
<protein>
    <recommendedName>
        <fullName evidence="15">C4-dicarboxylate transport sensor protein DctB</fullName>
        <ecNumber evidence="3">2.7.13.3</ecNumber>
    </recommendedName>
</protein>
<dbReference type="PROSITE" id="PS50109">
    <property type="entry name" value="HIS_KIN"/>
    <property type="match status" value="1"/>
</dbReference>
<keyword evidence="4" id="KW-1003">Cell membrane</keyword>
<feature type="domain" description="Histidine kinase" evidence="18">
    <location>
        <begin position="404"/>
        <end position="615"/>
    </location>
</feature>
<keyword evidence="11 19" id="KW-0067">ATP-binding</keyword>
<dbReference type="Pfam" id="PF02743">
    <property type="entry name" value="dCache_1"/>
    <property type="match status" value="1"/>
</dbReference>
<evidence type="ECO:0000256" key="16">
    <source>
        <dbReference type="SAM" id="Coils"/>
    </source>
</evidence>
<keyword evidence="9" id="KW-0547">Nucleotide-binding</keyword>
<evidence type="ECO:0000256" key="10">
    <source>
        <dbReference type="ARBA" id="ARBA00022777"/>
    </source>
</evidence>
<dbReference type="InterPro" id="IPR003594">
    <property type="entry name" value="HATPase_dom"/>
</dbReference>
<accession>A0A9E4K5S0</accession>
<evidence type="ECO:0000256" key="8">
    <source>
        <dbReference type="ARBA" id="ARBA00022692"/>
    </source>
</evidence>
<sequence>MEVSDKPFISLRYLPRRKWLIVLLVVIAYALLLWQVTGFVRHRVQQEMSVSGERQLNIYVNNLQAQLEKYEFLPELLSTNAPLVELLKRPGDRQRINALNRYLETINTITNASDTYLMDNEGLTIAASNWQSEKPFVGRNFSYRPYFKQAMQGQLGRYYALGSTSGRRGYYFAYPVRHEGGILGTVVIKIDLTNLEQDWQGRDTEVIVTDPEGVIFITTRPGWRFRSLSPLSAEVRLRIQESRRYSGAAVEPLNVAYREQLSESAQRIDIRGQQRRRAESYMMLAQPMPEAGWLVHLLIPMKEVNQEELHAIGASSFAFTVMLLIGLVMSQRYRRNRERSHYEAEVNQSLREARDRLEQRVQERTVDLHQEIEERRRTQEALQETRDELIQAAKLAMLGQMSASISHEVNQPLAAIRTYTDNARLLLEQERCADVSWNLEQISELIETMAQISSQLKLFARKSDGSRRPVSMHNVIESSKRILHPQLRKSSTEIQYKLAKEEPMVMADPVRLEQVLVNLIANAVNAMENQQNRWVSIEMVRQGGGLKVDILDNGPGIPADHLERIFDPFFTTKESGLGLGLSISHHIIESMGGTLSAQNSQKAGALFTLRLPLAERVVDNAGA</sequence>
<comment type="catalytic activity">
    <reaction evidence="1">
        <text>ATP + protein L-histidine = ADP + protein N-phospho-L-histidine.</text>
        <dbReference type="EC" id="2.7.13.3"/>
    </reaction>
</comment>
<dbReference type="InterPro" id="IPR005467">
    <property type="entry name" value="His_kinase_dom"/>
</dbReference>
<reference evidence="19" key="1">
    <citation type="journal article" date="2021" name="Proc. Natl. Acad. Sci. U.S.A.">
        <title>Global biogeography of chemosynthetic symbionts reveals both localized and globally distributed symbiont groups. .</title>
        <authorList>
            <person name="Osvatic J.T."/>
            <person name="Wilkins L.G.E."/>
            <person name="Leibrecht L."/>
            <person name="Leray M."/>
            <person name="Zauner S."/>
            <person name="Polzin J."/>
            <person name="Camacho Y."/>
            <person name="Gros O."/>
            <person name="van Gils J.A."/>
            <person name="Eisen J.A."/>
            <person name="Petersen J.M."/>
            <person name="Yuen B."/>
        </authorList>
    </citation>
    <scope>NUCLEOTIDE SEQUENCE</scope>
    <source>
        <strain evidence="19">MAGL173</strain>
    </source>
</reference>
<dbReference type="CDD" id="cd12914">
    <property type="entry name" value="PDC1_DGC_like"/>
    <property type="match status" value="1"/>
</dbReference>
<feature type="coiled-coil region" evidence="16">
    <location>
        <begin position="347"/>
        <end position="395"/>
    </location>
</feature>
<dbReference type="Gene3D" id="1.10.287.130">
    <property type="match status" value="1"/>
</dbReference>
<comment type="subcellular location">
    <subcellularLocation>
        <location evidence="2">Cell inner membrane</location>
        <topology evidence="2">Multi-pass membrane protein</topology>
    </subcellularLocation>
</comment>
<dbReference type="EC" id="2.7.13.3" evidence="3"/>
<evidence type="ECO:0000256" key="9">
    <source>
        <dbReference type="ARBA" id="ARBA00022741"/>
    </source>
</evidence>
<dbReference type="Pfam" id="PF00512">
    <property type="entry name" value="HisKA"/>
    <property type="match status" value="1"/>
</dbReference>
<dbReference type="SUPFAM" id="SSF47384">
    <property type="entry name" value="Homodimeric domain of signal transducing histidine kinase"/>
    <property type="match status" value="1"/>
</dbReference>
<keyword evidence="14 17" id="KW-0472">Membrane</keyword>
<evidence type="ECO:0000256" key="4">
    <source>
        <dbReference type="ARBA" id="ARBA00022475"/>
    </source>
</evidence>
<keyword evidence="13" id="KW-0902">Two-component regulatory system</keyword>
<dbReference type="SMART" id="SM00388">
    <property type="entry name" value="HisKA"/>
    <property type="match status" value="1"/>
</dbReference>
<evidence type="ECO:0000256" key="1">
    <source>
        <dbReference type="ARBA" id="ARBA00000085"/>
    </source>
</evidence>
<dbReference type="Pfam" id="PF02518">
    <property type="entry name" value="HATPase_c"/>
    <property type="match status" value="1"/>
</dbReference>
<dbReference type="InterPro" id="IPR017055">
    <property type="entry name" value="Sig_transdc_His_kinase_DctB"/>
</dbReference>
<dbReference type="EMBL" id="JAEPDI010000009">
    <property type="protein sequence ID" value="MCG7939684.1"/>
    <property type="molecule type" value="Genomic_DNA"/>
</dbReference>
<proteinExistence type="predicted"/>
<feature type="transmembrane region" description="Helical" evidence="17">
    <location>
        <begin position="20"/>
        <end position="40"/>
    </location>
</feature>
<keyword evidence="8 17" id="KW-0812">Transmembrane</keyword>
<dbReference type="FunFam" id="3.30.450.20:FF:000127">
    <property type="entry name" value="C4-dicarboxylate transport sensor protein"/>
    <property type="match status" value="1"/>
</dbReference>
<keyword evidence="6" id="KW-0597">Phosphoprotein</keyword>
<comment type="caution">
    <text evidence="19">The sequence shown here is derived from an EMBL/GenBank/DDBJ whole genome shotgun (WGS) entry which is preliminary data.</text>
</comment>
<dbReference type="CDD" id="cd00082">
    <property type="entry name" value="HisKA"/>
    <property type="match status" value="1"/>
</dbReference>
<dbReference type="GO" id="GO:0005886">
    <property type="term" value="C:plasma membrane"/>
    <property type="evidence" value="ECO:0007669"/>
    <property type="project" value="UniProtKB-SubCell"/>
</dbReference>
<dbReference type="PIRSF" id="PIRSF036431">
    <property type="entry name" value="STHK_DctB"/>
    <property type="match status" value="1"/>
</dbReference>
<evidence type="ECO:0000256" key="2">
    <source>
        <dbReference type="ARBA" id="ARBA00004429"/>
    </source>
</evidence>
<keyword evidence="10" id="KW-0418">Kinase</keyword>
<keyword evidence="7" id="KW-0808">Transferase</keyword>
<gene>
    <name evidence="19" type="ORF">JAZ04_12635</name>
</gene>
<evidence type="ECO:0000256" key="6">
    <source>
        <dbReference type="ARBA" id="ARBA00022553"/>
    </source>
</evidence>
<evidence type="ECO:0000313" key="19">
    <source>
        <dbReference type="EMBL" id="MCG7939684.1"/>
    </source>
</evidence>
<dbReference type="SUPFAM" id="SSF103190">
    <property type="entry name" value="Sensory domain-like"/>
    <property type="match status" value="1"/>
</dbReference>
<dbReference type="SUPFAM" id="SSF55874">
    <property type="entry name" value="ATPase domain of HSP90 chaperone/DNA topoisomerase II/histidine kinase"/>
    <property type="match status" value="1"/>
</dbReference>
<dbReference type="InterPro" id="IPR029151">
    <property type="entry name" value="Sensor-like_sf"/>
</dbReference>
<dbReference type="GO" id="GO:0000155">
    <property type="term" value="F:phosphorelay sensor kinase activity"/>
    <property type="evidence" value="ECO:0007669"/>
    <property type="project" value="InterPro"/>
</dbReference>
<dbReference type="FunFam" id="1.10.287.130:FF:000049">
    <property type="entry name" value="C4-dicarboxylate transport sensor protein DctB"/>
    <property type="match status" value="1"/>
</dbReference>
<evidence type="ECO:0000259" key="18">
    <source>
        <dbReference type="PROSITE" id="PS50109"/>
    </source>
</evidence>
<dbReference type="PRINTS" id="PR00344">
    <property type="entry name" value="BCTRLSENSOR"/>
</dbReference>
<dbReference type="Gene3D" id="6.10.250.3020">
    <property type="match status" value="1"/>
</dbReference>
<evidence type="ECO:0000256" key="5">
    <source>
        <dbReference type="ARBA" id="ARBA00022519"/>
    </source>
</evidence>
<dbReference type="PANTHER" id="PTHR43065:SF46">
    <property type="entry name" value="C4-DICARBOXYLATE TRANSPORT SENSOR PROTEIN DCTB"/>
    <property type="match status" value="1"/>
</dbReference>
<evidence type="ECO:0000256" key="11">
    <source>
        <dbReference type="ARBA" id="ARBA00022840"/>
    </source>
</evidence>
<keyword evidence="12 17" id="KW-1133">Transmembrane helix</keyword>
<evidence type="ECO:0000313" key="20">
    <source>
        <dbReference type="Proteomes" id="UP000886687"/>
    </source>
</evidence>
<dbReference type="Gene3D" id="3.30.565.10">
    <property type="entry name" value="Histidine kinase-like ATPase, C-terminal domain"/>
    <property type="match status" value="1"/>
</dbReference>
<evidence type="ECO:0000256" key="12">
    <source>
        <dbReference type="ARBA" id="ARBA00022989"/>
    </source>
</evidence>
<dbReference type="PANTHER" id="PTHR43065">
    <property type="entry name" value="SENSOR HISTIDINE KINASE"/>
    <property type="match status" value="1"/>
</dbReference>
<evidence type="ECO:0000256" key="3">
    <source>
        <dbReference type="ARBA" id="ARBA00012438"/>
    </source>
</evidence>
<keyword evidence="16" id="KW-0175">Coiled coil</keyword>
<dbReference type="AlphaFoldDB" id="A0A9E4K5S0"/>
<evidence type="ECO:0000256" key="7">
    <source>
        <dbReference type="ARBA" id="ARBA00022679"/>
    </source>
</evidence>
<evidence type="ECO:0000256" key="13">
    <source>
        <dbReference type="ARBA" id="ARBA00023012"/>
    </source>
</evidence>
<organism evidence="19 20">
    <name type="scientific">Candidatus Thiodiazotropha lotti</name>
    <dbReference type="NCBI Taxonomy" id="2792787"/>
    <lineage>
        <taxon>Bacteria</taxon>
        <taxon>Pseudomonadati</taxon>
        <taxon>Pseudomonadota</taxon>
        <taxon>Gammaproteobacteria</taxon>
        <taxon>Chromatiales</taxon>
        <taxon>Sedimenticolaceae</taxon>
        <taxon>Candidatus Thiodiazotropha</taxon>
    </lineage>
</organism>
<evidence type="ECO:0000256" key="14">
    <source>
        <dbReference type="ARBA" id="ARBA00023136"/>
    </source>
</evidence>
<dbReference type="InterPro" id="IPR036097">
    <property type="entry name" value="HisK_dim/P_sf"/>
</dbReference>
<dbReference type="Gene3D" id="3.30.450.20">
    <property type="entry name" value="PAS domain"/>
    <property type="match status" value="2"/>
</dbReference>
<evidence type="ECO:0000256" key="17">
    <source>
        <dbReference type="SAM" id="Phobius"/>
    </source>
</evidence>
<dbReference type="InterPro" id="IPR004358">
    <property type="entry name" value="Sig_transdc_His_kin-like_C"/>
</dbReference>
<keyword evidence="5" id="KW-0997">Cell inner membrane</keyword>
<name>A0A9E4K5S0_9GAMM</name>
<dbReference type="InterPro" id="IPR033479">
    <property type="entry name" value="dCache_1"/>
</dbReference>
<dbReference type="InterPro" id="IPR036890">
    <property type="entry name" value="HATPase_C_sf"/>
</dbReference>
<evidence type="ECO:0000256" key="15">
    <source>
        <dbReference type="ARBA" id="ARBA00073143"/>
    </source>
</evidence>